<dbReference type="Gene3D" id="3.20.20.80">
    <property type="entry name" value="Glycosidases"/>
    <property type="match status" value="2"/>
</dbReference>
<protein>
    <submittedName>
        <fullName evidence="2">Alpha-glucosidase/trehalose-6-phosphate hydrolase</fullName>
    </submittedName>
</protein>
<feature type="domain" description="Glycosyl hydrolase family 13 catalytic" evidence="1">
    <location>
        <begin position="184"/>
        <end position="420"/>
    </location>
</feature>
<reference evidence="2 3" key="1">
    <citation type="submission" date="2018-10" db="EMBL/GenBank/DDBJ databases">
        <title>Genomic Encyclopedia of Archaeal and Bacterial Type Strains, Phase II (KMG-II): from individual species to whole genera.</title>
        <authorList>
            <person name="Goeker M."/>
        </authorList>
    </citation>
    <scope>NUCLEOTIDE SEQUENCE [LARGE SCALE GENOMIC DNA]</scope>
    <source>
        <strain evidence="2 3">ATCC 29870</strain>
    </source>
</reference>
<accession>A0A3L9ZYS3</accession>
<evidence type="ECO:0000313" key="2">
    <source>
        <dbReference type="EMBL" id="RMA77527.1"/>
    </source>
</evidence>
<dbReference type="OrthoDB" id="394145at2"/>
<dbReference type="InterPro" id="IPR017853">
    <property type="entry name" value="GH"/>
</dbReference>
<dbReference type="GO" id="GO:0005975">
    <property type="term" value="P:carbohydrate metabolic process"/>
    <property type="evidence" value="ECO:0007669"/>
    <property type="project" value="InterPro"/>
</dbReference>
<comment type="caution">
    <text evidence="2">The sequence shown here is derived from an EMBL/GenBank/DDBJ whole genome shotgun (WGS) entry which is preliminary data.</text>
</comment>
<sequence length="519" mass="60471">MQETKKLFIYELKLQSFRDISGSGIGDFAGLYSKIHYFEFLKFNTICIDDVLKPYENAFSLEDVNQKYGSLNDFVTCVLEFNKKGIELSPTIDIKKLKQAFINWSNLMNLYKRKKEENPALNVADLTALDTYILNERNQTLNIVELANSVLYFDKIINFYLQCGVKTFTILNFEDLIATHNFTYDFHYLQDFYRMIKRLEPDAYVILKTNKNNYKMFKQMLKLKIPCLDYLYLTHLPKLSLAKELPFSKKGALKPNLFFQNLRHYINNPKFIISLSSDEVGRLSSRWGDEKAFNFEATKSFMCLLFSLKSSFAIYYGDELGQIRANIKGPSDFKDLNYNEEKRFYESKGISKETYFLARSILDPISQYTNMAWSAKTNSGFSVANISKNLNSLNWQKNNVNLLTNDLSSPLNFTSFLFELFEDENLKKALNKGKIRTNCFFSNGLIKIKRQFEKTKIYFLINLTNKPVRCPTYPKLKILASSYAHKMYADMPNKLDPFESIILVSDDKVIKKENIVNLS</sequence>
<dbReference type="RefSeq" id="WP_121940938.1">
    <property type="nucleotide sequence ID" value="NZ_CP137846.1"/>
</dbReference>
<dbReference type="AlphaFoldDB" id="A0A3L9ZYS3"/>
<dbReference type="InterPro" id="IPR006047">
    <property type="entry name" value="GH13_cat_dom"/>
</dbReference>
<dbReference type="EMBL" id="REFI01000009">
    <property type="protein sequence ID" value="RMA77527.1"/>
    <property type="molecule type" value="Genomic_DNA"/>
</dbReference>
<evidence type="ECO:0000313" key="3">
    <source>
        <dbReference type="Proteomes" id="UP000267246"/>
    </source>
</evidence>
<dbReference type="SUPFAM" id="SSF51445">
    <property type="entry name" value="(Trans)glycosidases"/>
    <property type="match status" value="1"/>
</dbReference>
<organism evidence="2 3">
    <name type="scientific">Metamycoplasma subdolum</name>
    <dbReference type="NCBI Taxonomy" id="92407"/>
    <lineage>
        <taxon>Bacteria</taxon>
        <taxon>Bacillati</taxon>
        <taxon>Mycoplasmatota</taxon>
        <taxon>Mycoplasmoidales</taxon>
        <taxon>Metamycoplasmataceae</taxon>
        <taxon>Metamycoplasma</taxon>
    </lineage>
</organism>
<name>A0A3L9ZYS3_9BACT</name>
<keyword evidence="2" id="KW-0378">Hydrolase</keyword>
<proteinExistence type="predicted"/>
<dbReference type="PANTHER" id="PTHR10357">
    <property type="entry name" value="ALPHA-AMYLASE FAMILY MEMBER"/>
    <property type="match status" value="1"/>
</dbReference>
<keyword evidence="3" id="KW-1185">Reference proteome</keyword>
<gene>
    <name evidence="2" type="ORF">JN00_0486</name>
</gene>
<evidence type="ECO:0000259" key="1">
    <source>
        <dbReference type="Pfam" id="PF00128"/>
    </source>
</evidence>
<dbReference type="Proteomes" id="UP000267246">
    <property type="component" value="Unassembled WGS sequence"/>
</dbReference>
<dbReference type="Pfam" id="PF00128">
    <property type="entry name" value="Alpha-amylase"/>
    <property type="match status" value="1"/>
</dbReference>
<dbReference type="GO" id="GO:0016787">
    <property type="term" value="F:hydrolase activity"/>
    <property type="evidence" value="ECO:0007669"/>
    <property type="project" value="UniProtKB-KW"/>
</dbReference>